<organism evidence="2 3">
    <name type="scientific">Fimbriiglobus ruber</name>
    <dbReference type="NCBI Taxonomy" id="1908690"/>
    <lineage>
        <taxon>Bacteria</taxon>
        <taxon>Pseudomonadati</taxon>
        <taxon>Planctomycetota</taxon>
        <taxon>Planctomycetia</taxon>
        <taxon>Gemmatales</taxon>
        <taxon>Gemmataceae</taxon>
        <taxon>Fimbriiglobus</taxon>
    </lineage>
</organism>
<gene>
    <name evidence="2" type="ORF">FRUB_05259</name>
</gene>
<comment type="caution">
    <text evidence="2">The sequence shown here is derived from an EMBL/GenBank/DDBJ whole genome shotgun (WGS) entry which is preliminary data.</text>
</comment>
<dbReference type="SUPFAM" id="SSF46689">
    <property type="entry name" value="Homeodomain-like"/>
    <property type="match status" value="1"/>
</dbReference>
<feature type="region of interest" description="Disordered" evidence="1">
    <location>
        <begin position="142"/>
        <end position="168"/>
    </location>
</feature>
<accession>A0A225DFM2</accession>
<dbReference type="InterPro" id="IPR009057">
    <property type="entry name" value="Homeodomain-like_sf"/>
</dbReference>
<feature type="compositionally biased region" description="Polar residues" evidence="1">
    <location>
        <begin position="159"/>
        <end position="168"/>
    </location>
</feature>
<evidence type="ECO:0000256" key="1">
    <source>
        <dbReference type="SAM" id="MobiDB-lite"/>
    </source>
</evidence>
<dbReference type="EMBL" id="NIDE01000008">
    <property type="protein sequence ID" value="OWK40340.1"/>
    <property type="molecule type" value="Genomic_DNA"/>
</dbReference>
<evidence type="ECO:0000313" key="2">
    <source>
        <dbReference type="EMBL" id="OWK40340.1"/>
    </source>
</evidence>
<dbReference type="AlphaFoldDB" id="A0A225DFM2"/>
<sequence length="168" mass="18400">MDKYRVTLTDEERDALAGLLGKGKVAARKLAHARVLLLADAGEDDEAIAESVTVSTRTVNRVRKRLVTEGFLAALDHKPQPPRPDKVKIKGDVEQELIRIACGDPPEGRCHWTLQLLADELVALGRAKKVRTETVRQALKKTISTRGSSRRGASLPTLMGNTSGAWRT</sequence>
<proteinExistence type="predicted"/>
<protein>
    <submittedName>
        <fullName evidence="2">Transposase</fullName>
    </submittedName>
</protein>
<keyword evidence="3" id="KW-1185">Reference proteome</keyword>
<dbReference type="Proteomes" id="UP000214646">
    <property type="component" value="Unassembled WGS sequence"/>
</dbReference>
<evidence type="ECO:0000313" key="3">
    <source>
        <dbReference type="Proteomes" id="UP000214646"/>
    </source>
</evidence>
<reference evidence="3" key="1">
    <citation type="submission" date="2017-06" db="EMBL/GenBank/DDBJ databases">
        <title>Genome analysis of Fimbriiglobus ruber SP5, the first member of the order Planctomycetales with confirmed chitinolytic capability.</title>
        <authorList>
            <person name="Ravin N.V."/>
            <person name="Rakitin A.L."/>
            <person name="Ivanova A.A."/>
            <person name="Beletsky A.V."/>
            <person name="Kulichevskaya I.S."/>
            <person name="Mardanov A.V."/>
            <person name="Dedysh S.N."/>
        </authorList>
    </citation>
    <scope>NUCLEOTIDE SEQUENCE [LARGE SCALE GENOMIC DNA]</scope>
    <source>
        <strain evidence="3">SP5</strain>
    </source>
</reference>
<dbReference type="Pfam" id="PF13565">
    <property type="entry name" value="HTH_32"/>
    <property type="match status" value="1"/>
</dbReference>
<name>A0A225DFM2_9BACT</name>